<evidence type="ECO:0000313" key="2">
    <source>
        <dbReference type="WBParaSite" id="ALUE_0000970501-mRNA-1"/>
    </source>
</evidence>
<accession>A0A0M3I0M8</accession>
<protein>
    <submittedName>
        <fullName evidence="2">Transposase</fullName>
    </submittedName>
</protein>
<evidence type="ECO:0000313" key="1">
    <source>
        <dbReference type="Proteomes" id="UP000036681"/>
    </source>
</evidence>
<dbReference type="Proteomes" id="UP000036681">
    <property type="component" value="Unplaced"/>
</dbReference>
<proteinExistence type="predicted"/>
<sequence>MSRTALNAKIREVCSRNRGFYKPVIGRDLSLTDRQKTLFIHRRRMFFRLREELKGFEVDVEMTVFSLNEGCMTKDSRNAIRERRHHQPLKRGFSADSDSEGFNRKAISSWIKKVSEYLALRCEKKFGGRERFKRFEQGFILPRTHSSLGNGNS</sequence>
<reference evidence="2" key="1">
    <citation type="submission" date="2017-02" db="UniProtKB">
        <authorList>
            <consortium name="WormBaseParasite"/>
        </authorList>
    </citation>
    <scope>IDENTIFICATION</scope>
</reference>
<name>A0A0M3I0M8_ASCLU</name>
<dbReference type="WBParaSite" id="ALUE_0000970501-mRNA-1">
    <property type="protein sequence ID" value="ALUE_0000970501-mRNA-1"/>
    <property type="gene ID" value="ALUE_0000970501"/>
</dbReference>
<dbReference type="AlphaFoldDB" id="A0A0M3I0M8"/>
<keyword evidence="1" id="KW-1185">Reference proteome</keyword>
<organism evidence="1 2">
    <name type="scientific">Ascaris lumbricoides</name>
    <name type="common">Giant roundworm</name>
    <dbReference type="NCBI Taxonomy" id="6252"/>
    <lineage>
        <taxon>Eukaryota</taxon>
        <taxon>Metazoa</taxon>
        <taxon>Ecdysozoa</taxon>
        <taxon>Nematoda</taxon>
        <taxon>Chromadorea</taxon>
        <taxon>Rhabditida</taxon>
        <taxon>Spirurina</taxon>
        <taxon>Ascaridomorpha</taxon>
        <taxon>Ascaridoidea</taxon>
        <taxon>Ascarididae</taxon>
        <taxon>Ascaris</taxon>
    </lineage>
</organism>